<reference evidence="3" key="1">
    <citation type="journal article" date="2021" name="Nat. Commun.">
        <title>Genetic determinants of endophytism in the Arabidopsis root mycobiome.</title>
        <authorList>
            <person name="Mesny F."/>
            <person name="Miyauchi S."/>
            <person name="Thiergart T."/>
            <person name="Pickel B."/>
            <person name="Atanasova L."/>
            <person name="Karlsson M."/>
            <person name="Huettel B."/>
            <person name="Barry K.W."/>
            <person name="Haridas S."/>
            <person name="Chen C."/>
            <person name="Bauer D."/>
            <person name="Andreopoulos W."/>
            <person name="Pangilinan J."/>
            <person name="LaButti K."/>
            <person name="Riley R."/>
            <person name="Lipzen A."/>
            <person name="Clum A."/>
            <person name="Drula E."/>
            <person name="Henrissat B."/>
            <person name="Kohler A."/>
            <person name="Grigoriev I.V."/>
            <person name="Martin F.M."/>
            <person name="Hacquard S."/>
        </authorList>
    </citation>
    <scope>NUCLEOTIDE SEQUENCE</scope>
    <source>
        <strain evidence="3">MPI-SDFR-AT-0120</strain>
    </source>
</reference>
<dbReference type="AlphaFoldDB" id="A0A8K0W0Z9"/>
<feature type="transmembrane region" description="Helical" evidence="2">
    <location>
        <begin position="172"/>
        <end position="190"/>
    </location>
</feature>
<feature type="region of interest" description="Disordered" evidence="1">
    <location>
        <begin position="1"/>
        <end position="50"/>
    </location>
</feature>
<keyword evidence="2" id="KW-1133">Transmembrane helix</keyword>
<dbReference type="EMBL" id="JAGMVJ010000006">
    <property type="protein sequence ID" value="KAH7089871.1"/>
    <property type="molecule type" value="Genomic_DNA"/>
</dbReference>
<sequence>MLEMDGDLCNQCDYPNKPSQKRKKFLQRGSKEPQSPKLPTRDQEESQSRDDHWLAEALDDPLMFHLSHNDRVGPTEPETMGMHKRPSWAHPQTTAVEEGAESRCSCSKSKPCTKKSQGCGWCQFGRAKNMVLLKKLEGYEKKHAPMQQRNDHFVYTLMIFAFFYWLSSTLFAEQMFCLVASWVLLAVVSARRRSILIEQTNIHQACCFSLFIIDQEYVERGVRSSAIGWR</sequence>
<feature type="compositionally biased region" description="Basic and acidic residues" evidence="1">
    <location>
        <begin position="39"/>
        <end position="50"/>
    </location>
</feature>
<evidence type="ECO:0000313" key="4">
    <source>
        <dbReference type="Proteomes" id="UP000813461"/>
    </source>
</evidence>
<comment type="caution">
    <text evidence="3">The sequence shown here is derived from an EMBL/GenBank/DDBJ whole genome shotgun (WGS) entry which is preliminary data.</text>
</comment>
<keyword evidence="4" id="KW-1185">Reference proteome</keyword>
<name>A0A8K0W0Z9_9PLEO</name>
<keyword evidence="2" id="KW-0472">Membrane</keyword>
<proteinExistence type="predicted"/>
<dbReference type="Proteomes" id="UP000813461">
    <property type="component" value="Unassembled WGS sequence"/>
</dbReference>
<feature type="region of interest" description="Disordered" evidence="1">
    <location>
        <begin position="66"/>
        <end position="94"/>
    </location>
</feature>
<accession>A0A8K0W0Z9</accession>
<gene>
    <name evidence="3" type="ORF">FB567DRAFT_521741</name>
</gene>
<evidence type="ECO:0000313" key="3">
    <source>
        <dbReference type="EMBL" id="KAH7089871.1"/>
    </source>
</evidence>
<dbReference type="OrthoDB" id="10379593at2759"/>
<keyword evidence="2" id="KW-0812">Transmembrane</keyword>
<evidence type="ECO:0000256" key="2">
    <source>
        <dbReference type="SAM" id="Phobius"/>
    </source>
</evidence>
<organism evidence="3 4">
    <name type="scientific">Paraphoma chrysanthemicola</name>
    <dbReference type="NCBI Taxonomy" id="798071"/>
    <lineage>
        <taxon>Eukaryota</taxon>
        <taxon>Fungi</taxon>
        <taxon>Dikarya</taxon>
        <taxon>Ascomycota</taxon>
        <taxon>Pezizomycotina</taxon>
        <taxon>Dothideomycetes</taxon>
        <taxon>Pleosporomycetidae</taxon>
        <taxon>Pleosporales</taxon>
        <taxon>Pleosporineae</taxon>
        <taxon>Phaeosphaeriaceae</taxon>
        <taxon>Paraphoma</taxon>
    </lineage>
</organism>
<protein>
    <submittedName>
        <fullName evidence="3">Uncharacterized protein</fullName>
    </submittedName>
</protein>
<evidence type="ECO:0000256" key="1">
    <source>
        <dbReference type="SAM" id="MobiDB-lite"/>
    </source>
</evidence>